<dbReference type="EMBL" id="CAICTM010000479">
    <property type="protein sequence ID" value="CAB9511340.1"/>
    <property type="molecule type" value="Genomic_DNA"/>
</dbReference>
<protein>
    <submittedName>
        <fullName evidence="4">Phosphatidylinositol 4-phosphate 3-kinase C2 domain-containing subunit</fullName>
    </submittedName>
</protein>
<organism evidence="4 5">
    <name type="scientific">Seminavis robusta</name>
    <dbReference type="NCBI Taxonomy" id="568900"/>
    <lineage>
        <taxon>Eukaryota</taxon>
        <taxon>Sar</taxon>
        <taxon>Stramenopiles</taxon>
        <taxon>Ochrophyta</taxon>
        <taxon>Bacillariophyta</taxon>
        <taxon>Bacillariophyceae</taxon>
        <taxon>Bacillariophycidae</taxon>
        <taxon>Naviculales</taxon>
        <taxon>Naviculaceae</taxon>
        <taxon>Seminavis</taxon>
    </lineage>
</organism>
<dbReference type="Pfam" id="PF00454">
    <property type="entry name" value="PI3_PI4_kinase"/>
    <property type="match status" value="1"/>
</dbReference>
<dbReference type="GO" id="GO:0005737">
    <property type="term" value="C:cytoplasm"/>
    <property type="evidence" value="ECO:0007669"/>
    <property type="project" value="TreeGrafter"/>
</dbReference>
<dbReference type="GO" id="GO:0046854">
    <property type="term" value="P:phosphatidylinositol phosphate biosynthetic process"/>
    <property type="evidence" value="ECO:0007669"/>
    <property type="project" value="InterPro"/>
</dbReference>
<dbReference type="SUPFAM" id="SSF56112">
    <property type="entry name" value="Protein kinase-like (PK-like)"/>
    <property type="match status" value="1"/>
</dbReference>
<reference evidence="4" key="1">
    <citation type="submission" date="2020-06" db="EMBL/GenBank/DDBJ databases">
        <authorList>
            <consortium name="Plant Systems Biology data submission"/>
        </authorList>
    </citation>
    <scope>NUCLEOTIDE SEQUENCE</scope>
    <source>
        <strain evidence="4">D6</strain>
    </source>
</reference>
<keyword evidence="2" id="KW-0418">Kinase</keyword>
<feature type="domain" description="PI3K/PI4K catalytic" evidence="3">
    <location>
        <begin position="375"/>
        <end position="643"/>
    </location>
</feature>
<dbReference type="InterPro" id="IPR036388">
    <property type="entry name" value="WH-like_DNA-bd_sf"/>
</dbReference>
<dbReference type="PROSITE" id="PS50290">
    <property type="entry name" value="PI3_4_KINASE_3"/>
    <property type="match status" value="1"/>
</dbReference>
<dbReference type="Gene3D" id="1.10.10.10">
    <property type="entry name" value="Winged helix-like DNA-binding domain superfamily/Winged helix DNA-binding domain"/>
    <property type="match status" value="1"/>
</dbReference>
<evidence type="ECO:0000313" key="4">
    <source>
        <dbReference type="EMBL" id="CAB9511340.1"/>
    </source>
</evidence>
<dbReference type="InterPro" id="IPR000403">
    <property type="entry name" value="PI3/4_kinase_cat_dom"/>
</dbReference>
<keyword evidence="5" id="KW-1185">Reference proteome</keyword>
<dbReference type="PANTHER" id="PTHR10048">
    <property type="entry name" value="PHOSPHATIDYLINOSITOL KINASE"/>
    <property type="match status" value="1"/>
</dbReference>
<dbReference type="GO" id="GO:0052742">
    <property type="term" value="F:phosphatidylinositol kinase activity"/>
    <property type="evidence" value="ECO:0007669"/>
    <property type="project" value="TreeGrafter"/>
</dbReference>
<dbReference type="SMART" id="SM00146">
    <property type="entry name" value="PI3Kc"/>
    <property type="match status" value="1"/>
</dbReference>
<evidence type="ECO:0000256" key="2">
    <source>
        <dbReference type="ARBA" id="ARBA00022777"/>
    </source>
</evidence>
<comment type="caution">
    <text evidence="4">The sequence shown here is derived from an EMBL/GenBank/DDBJ whole genome shotgun (WGS) entry which is preliminary data.</text>
</comment>
<dbReference type="GO" id="GO:0048015">
    <property type="term" value="P:phosphatidylinositol-mediated signaling"/>
    <property type="evidence" value="ECO:0007669"/>
    <property type="project" value="TreeGrafter"/>
</dbReference>
<dbReference type="Gene3D" id="1.10.1070.11">
    <property type="entry name" value="Phosphatidylinositol 3-/4-kinase, catalytic domain"/>
    <property type="match status" value="1"/>
</dbReference>
<dbReference type="InterPro" id="IPR036940">
    <property type="entry name" value="PI3/4_kinase_cat_sf"/>
</dbReference>
<name>A0A9N8E376_9STRA</name>
<evidence type="ECO:0000313" key="5">
    <source>
        <dbReference type="Proteomes" id="UP001153069"/>
    </source>
</evidence>
<dbReference type="OrthoDB" id="67688at2759"/>
<proteinExistence type="predicted"/>
<dbReference type="InterPro" id="IPR015433">
    <property type="entry name" value="PI3/4_kinase"/>
</dbReference>
<evidence type="ECO:0000259" key="3">
    <source>
        <dbReference type="PROSITE" id="PS50290"/>
    </source>
</evidence>
<dbReference type="InterPro" id="IPR011009">
    <property type="entry name" value="Kinase-like_dom_sf"/>
</dbReference>
<dbReference type="Gene3D" id="3.30.1010.10">
    <property type="entry name" value="Phosphatidylinositol 3-kinase Catalytic Subunit, Chain A, domain 4"/>
    <property type="match status" value="1"/>
</dbReference>
<evidence type="ECO:0000256" key="1">
    <source>
        <dbReference type="ARBA" id="ARBA00022679"/>
    </source>
</evidence>
<accession>A0A9N8E376</accession>
<dbReference type="Proteomes" id="UP001153069">
    <property type="component" value="Unassembled WGS sequence"/>
</dbReference>
<dbReference type="GO" id="GO:0016020">
    <property type="term" value="C:membrane"/>
    <property type="evidence" value="ECO:0007669"/>
    <property type="project" value="TreeGrafter"/>
</dbReference>
<sequence length="683" mass="75174">MSAAATIAEDDVLDSVECTYTATDGIHVSEFLEAALSSSGVDFPMTPQTLLALSDEHLIKYCLLIMSLLGKLGSSTAATSQPDGAANFEALLDAFCLRISSSRVLKLRAGLLAHVTDLGMAESWKPAVTFDPDCYQHAQQQLQHPQQQLLLPRASGLQSVQSTDTVGSSSSTVARGLLDDPEQLQRYVSRNFFHPRNGIHLKTKRRNLLQAYPNSFSEKLAVLFLVQDLHCDRKTASVVGQAMLDRGLIKRVYGGKPSITSTITGSLRASQSNGDSKFGQGDSIFVRAMNKQSSVKALASQNKVDLTLGLDIIDLQSIRFWRTGIWEKAPFKEGSHFDSVTVVHPMATSLPEEDQQQQDNQRQISHDHGGCLVQSIKVTKVFQSMAKPAFLSLAAFQPGELIDPPSLVEIGPKVIAKGGDNLLNDASVELLFRIFTHVWCMDAERFADDGSAKPPFAFDYDVIPCGHRVGLLGVLPGLEPLNDFDWKAWATKYNNNAEVLDNMCRSAAGCSIATFVLGCGDRHWDNIQIQNDTTMLHIDFGMILGENPAFKTPRFSISAGQEAAFKEVGIWERFVKLCGLAFLSLRARAPELMQVTALLLQHAGRPQSKILKYLASIESFNISEEDQAKAESIVCKQVRQSSTHWETIARKFTHDRIDPLFFRAVERAPAGLVAAVEKMYDKN</sequence>
<dbReference type="AlphaFoldDB" id="A0A9N8E376"/>
<dbReference type="CDD" id="cd04371">
    <property type="entry name" value="DEP"/>
    <property type="match status" value="1"/>
</dbReference>
<keyword evidence="1" id="KW-0808">Transferase</keyword>
<gene>
    <name evidence="4" type="ORF">SEMRO_480_G151400.1</name>
</gene>